<protein>
    <recommendedName>
        <fullName evidence="1">RNA polymerase sigma-70 ECF-like HTH domain-containing protein</fullName>
    </recommendedName>
</protein>
<dbReference type="eggNOG" id="COG1595">
    <property type="taxonomic scope" value="Bacteria"/>
</dbReference>
<gene>
    <name evidence="2" type="ORF">DSM3645_29961</name>
</gene>
<comment type="caution">
    <text evidence="2">The sequence shown here is derived from an EMBL/GenBank/DDBJ whole genome shotgun (WGS) entry which is preliminary data.</text>
</comment>
<feature type="domain" description="RNA polymerase sigma-70 ECF-like HTH" evidence="1">
    <location>
        <begin position="17"/>
        <end position="160"/>
    </location>
</feature>
<dbReference type="Proteomes" id="UP000004358">
    <property type="component" value="Unassembled WGS sequence"/>
</dbReference>
<name>A3ZXL7_9BACT</name>
<sequence>MLHADNRIGRALGGRVEAEDIAASVFESLYIGAQQGRFQSVKNRDELWWLLMKLAHRKLINAVRFETAEKRGGRNRPISLNNDRSCGFFAIVSREPTPDDVIVLGEELERVLTLLPEERLKKIAQLTLEGLTVIEISQQLGIATVTVTRKRKLIRSIWLRDLQE</sequence>
<accession>A3ZXL7</accession>
<dbReference type="Gene3D" id="1.10.10.60">
    <property type="entry name" value="Homeodomain-like"/>
    <property type="match status" value="1"/>
</dbReference>
<dbReference type="AlphaFoldDB" id="A3ZXL7"/>
<dbReference type="Pfam" id="PF07638">
    <property type="entry name" value="Sigma70_ECF"/>
    <property type="match status" value="1"/>
</dbReference>
<dbReference type="EMBL" id="AANZ01000018">
    <property type="protein sequence ID" value="EAQ78812.1"/>
    <property type="molecule type" value="Genomic_DNA"/>
</dbReference>
<dbReference type="STRING" id="314230.DSM3645_29961"/>
<reference evidence="2 3" key="1">
    <citation type="submission" date="2006-02" db="EMBL/GenBank/DDBJ databases">
        <authorList>
            <person name="Amann R."/>
            <person name="Ferriera S."/>
            <person name="Johnson J."/>
            <person name="Kravitz S."/>
            <person name="Halpern A."/>
            <person name="Remington K."/>
            <person name="Beeson K."/>
            <person name="Tran B."/>
            <person name="Rogers Y.-H."/>
            <person name="Friedman R."/>
            <person name="Venter J.C."/>
        </authorList>
    </citation>
    <scope>NUCLEOTIDE SEQUENCE [LARGE SCALE GENOMIC DNA]</scope>
    <source>
        <strain evidence="2 3">DSM 3645</strain>
    </source>
</reference>
<evidence type="ECO:0000313" key="3">
    <source>
        <dbReference type="Proteomes" id="UP000004358"/>
    </source>
</evidence>
<proteinExistence type="predicted"/>
<dbReference type="InterPro" id="IPR053812">
    <property type="entry name" value="HTH_Sigma70_ECF-like"/>
</dbReference>
<organism evidence="2 3">
    <name type="scientific">Blastopirellula marina DSM 3645</name>
    <dbReference type="NCBI Taxonomy" id="314230"/>
    <lineage>
        <taxon>Bacteria</taxon>
        <taxon>Pseudomonadati</taxon>
        <taxon>Planctomycetota</taxon>
        <taxon>Planctomycetia</taxon>
        <taxon>Pirellulales</taxon>
        <taxon>Pirellulaceae</taxon>
        <taxon>Blastopirellula</taxon>
    </lineage>
</organism>
<evidence type="ECO:0000313" key="2">
    <source>
        <dbReference type="EMBL" id="EAQ78812.1"/>
    </source>
</evidence>
<dbReference type="HOGENOM" id="CLU_112338_0_0_0"/>
<evidence type="ECO:0000259" key="1">
    <source>
        <dbReference type="Pfam" id="PF07638"/>
    </source>
</evidence>